<reference evidence="3" key="2">
    <citation type="submission" date="2025-09" db="UniProtKB">
        <authorList>
            <consortium name="Ensembl"/>
        </authorList>
    </citation>
    <scope>IDENTIFICATION</scope>
</reference>
<organism evidence="3 4">
    <name type="scientific">Cyprinodon variegatus</name>
    <name type="common">Sheepshead minnow</name>
    <dbReference type="NCBI Taxonomy" id="28743"/>
    <lineage>
        <taxon>Eukaryota</taxon>
        <taxon>Metazoa</taxon>
        <taxon>Chordata</taxon>
        <taxon>Craniata</taxon>
        <taxon>Vertebrata</taxon>
        <taxon>Euteleostomi</taxon>
        <taxon>Actinopterygii</taxon>
        <taxon>Neopterygii</taxon>
        <taxon>Teleostei</taxon>
        <taxon>Neoteleostei</taxon>
        <taxon>Acanthomorphata</taxon>
        <taxon>Ovalentaria</taxon>
        <taxon>Atherinomorphae</taxon>
        <taxon>Cyprinodontiformes</taxon>
        <taxon>Cyprinodontidae</taxon>
        <taxon>Cyprinodon</taxon>
    </lineage>
</organism>
<dbReference type="Proteomes" id="UP000265020">
    <property type="component" value="Unassembled WGS sequence"/>
</dbReference>
<evidence type="ECO:0000313" key="3">
    <source>
        <dbReference type="Ensembl" id="ENSCVAP00000018493.1"/>
    </source>
</evidence>
<feature type="signal peptide" evidence="2">
    <location>
        <begin position="1"/>
        <end position="28"/>
    </location>
</feature>
<dbReference type="Ensembl" id="ENSCVAT00000027449.1">
    <property type="protein sequence ID" value="ENSCVAP00000018493.1"/>
    <property type="gene ID" value="ENSCVAG00000021767.1"/>
</dbReference>
<feature type="region of interest" description="Disordered" evidence="1">
    <location>
        <begin position="134"/>
        <end position="158"/>
    </location>
</feature>
<accession>A0A3Q2DH96</accession>
<reference evidence="3" key="1">
    <citation type="submission" date="2025-08" db="UniProtKB">
        <authorList>
            <consortium name="Ensembl"/>
        </authorList>
    </citation>
    <scope>IDENTIFICATION</scope>
</reference>
<keyword evidence="4" id="KW-1185">Reference proteome</keyword>
<feature type="chain" id="PRO_5018680519" evidence="2">
    <location>
        <begin position="29"/>
        <end position="158"/>
    </location>
</feature>
<evidence type="ECO:0000256" key="2">
    <source>
        <dbReference type="SAM" id="SignalP"/>
    </source>
</evidence>
<name>A0A3Q2DH96_CYPVA</name>
<evidence type="ECO:0000313" key="4">
    <source>
        <dbReference type="Proteomes" id="UP000265020"/>
    </source>
</evidence>
<keyword evidence="2" id="KW-0732">Signal</keyword>
<evidence type="ECO:0000256" key="1">
    <source>
        <dbReference type="SAM" id="MobiDB-lite"/>
    </source>
</evidence>
<sequence length="158" mass="16703">MFVLVFSQQSCLNRSSWIGFLLLHIAACVPLQQGGPGSGSGAAADPGFGKVPSSTFGADAGSSPAQDDSISTMIANLLRMGPSNNGFQQSLQASAFQLPLSVIAPRPLYPYSYVIHTSNGYKRARNNQFNSKYVQDTFDDQPGTPQNPGSGSKGDQKV</sequence>
<dbReference type="GeneTree" id="ENSGT01000000215004"/>
<dbReference type="AlphaFoldDB" id="A0A3Q2DH96"/>
<proteinExistence type="predicted"/>
<protein>
    <submittedName>
        <fullName evidence="3">Uncharacterized protein</fullName>
    </submittedName>
</protein>